<dbReference type="GO" id="GO:0004368">
    <property type="term" value="F:glycerol-3-phosphate dehydrogenase (quinone) activity"/>
    <property type="evidence" value="ECO:0007669"/>
    <property type="project" value="UniProtKB-EC"/>
</dbReference>
<dbReference type="NCBIfam" id="TIGR03378">
    <property type="entry name" value="glycerol3P_GlpB"/>
    <property type="match status" value="1"/>
</dbReference>
<sequence>MNRKSDIVVVGSGLAGMSAALTAAQSGKSVTLLTHGAGTLAVSSGCIDVLGYVNGSAVADPFEAMGSLPAEHPYSLIGGEETVREALSWLKGVCKKGGIDMAAAEGNHRLITVMGTLKPSCLCPDSFNPDCLKEVHRAAVVTVEDMKDVHPGLIIDQLHRYDEFAGKEFMEAVLPCPIEHAHRNITPLDIARHVEKPEGLKWLEESLAPYAKLYPVLLLPPICGMKHSQQIWNHLCTVLKVKIVEMVSIPPGVAGLRMREAFKKALNLAGVYTVESAEVVRAEVEEGVCKALYSVTAYGECGWEADNFIIATGGLLSGGISTAPGKAWESIFRLPLEAPENTEEWSSPDIFGSSFFASMGMRVNSELKPLDADGNEVLANVRFAGRILGGYDFAAEKSGHGVALATGRYAGMLAGKE</sequence>
<gene>
    <name evidence="5" type="primary">glpB</name>
    <name evidence="5" type="ORF">K8W16_09205</name>
</gene>
<dbReference type="AlphaFoldDB" id="A0A921AXR8"/>
<comment type="caution">
    <text evidence="5">The sequence shown here is derived from an EMBL/GenBank/DDBJ whole genome shotgun (WGS) entry which is preliminary data.</text>
</comment>
<feature type="domain" description="FAD-dependent oxidoreductase 2 FAD-binding" evidence="4">
    <location>
        <begin position="6"/>
        <end position="402"/>
    </location>
</feature>
<name>A0A921AXR8_9BACT</name>
<dbReference type="Gene3D" id="3.50.50.60">
    <property type="entry name" value="FAD/NAD(P)-binding domain"/>
    <property type="match status" value="1"/>
</dbReference>
<organism evidence="5 6">
    <name type="scientific">Mailhella massiliensis</name>
    <dbReference type="NCBI Taxonomy" id="1903261"/>
    <lineage>
        <taxon>Bacteria</taxon>
        <taxon>Pseudomonadati</taxon>
        <taxon>Thermodesulfobacteriota</taxon>
        <taxon>Desulfovibrionia</taxon>
        <taxon>Desulfovibrionales</taxon>
        <taxon>Desulfovibrionaceae</taxon>
        <taxon>Mailhella</taxon>
    </lineage>
</organism>
<reference evidence="5" key="1">
    <citation type="journal article" date="2021" name="PeerJ">
        <title>Extensive microbial diversity within the chicken gut microbiome revealed by metagenomics and culture.</title>
        <authorList>
            <person name="Gilroy R."/>
            <person name="Ravi A."/>
            <person name="Getino M."/>
            <person name="Pursley I."/>
            <person name="Horton D.L."/>
            <person name="Alikhan N.F."/>
            <person name="Baker D."/>
            <person name="Gharbi K."/>
            <person name="Hall N."/>
            <person name="Watson M."/>
            <person name="Adriaenssens E.M."/>
            <person name="Foster-Nyarko E."/>
            <person name="Jarju S."/>
            <person name="Secka A."/>
            <person name="Antonio M."/>
            <person name="Oren A."/>
            <person name="Chaudhuri R.R."/>
            <person name="La Ragione R."/>
            <person name="Hildebrand F."/>
            <person name="Pallen M.J."/>
        </authorList>
    </citation>
    <scope>NUCLEOTIDE SEQUENCE</scope>
    <source>
        <strain evidence="5">ChiGjej2B2-19336</strain>
    </source>
</reference>
<evidence type="ECO:0000256" key="2">
    <source>
        <dbReference type="ARBA" id="ARBA00022643"/>
    </source>
</evidence>
<evidence type="ECO:0000259" key="4">
    <source>
        <dbReference type="Pfam" id="PF00890"/>
    </source>
</evidence>
<evidence type="ECO:0000313" key="5">
    <source>
        <dbReference type="EMBL" id="HJD97807.1"/>
    </source>
</evidence>
<keyword evidence="3 5" id="KW-0560">Oxidoreductase</keyword>
<dbReference type="SUPFAM" id="SSF51905">
    <property type="entry name" value="FAD/NAD(P)-binding domain"/>
    <property type="match status" value="1"/>
</dbReference>
<evidence type="ECO:0000313" key="6">
    <source>
        <dbReference type="Proteomes" id="UP000698963"/>
    </source>
</evidence>
<dbReference type="InterPro" id="IPR009158">
    <property type="entry name" value="G3P_DH_GlpB_su"/>
</dbReference>
<keyword evidence="2" id="KW-0288">FMN</keyword>
<reference evidence="5" key="2">
    <citation type="submission" date="2021-09" db="EMBL/GenBank/DDBJ databases">
        <authorList>
            <person name="Gilroy R."/>
        </authorList>
    </citation>
    <scope>NUCLEOTIDE SEQUENCE</scope>
    <source>
        <strain evidence="5">ChiGjej2B2-19336</strain>
    </source>
</reference>
<dbReference type="InterPro" id="IPR003953">
    <property type="entry name" value="FAD-dep_OxRdtase_2_FAD-bd"/>
</dbReference>
<dbReference type="InterPro" id="IPR036188">
    <property type="entry name" value="FAD/NAD-bd_sf"/>
</dbReference>
<dbReference type="EMBL" id="DYZA01000186">
    <property type="protein sequence ID" value="HJD97807.1"/>
    <property type="molecule type" value="Genomic_DNA"/>
</dbReference>
<dbReference type="EC" id="1.1.5.3" evidence="5"/>
<dbReference type="Proteomes" id="UP000698963">
    <property type="component" value="Unassembled WGS sequence"/>
</dbReference>
<dbReference type="PIRSF" id="PIRSF000141">
    <property type="entry name" value="Anaerobic_G3P_dh"/>
    <property type="match status" value="1"/>
</dbReference>
<dbReference type="RefSeq" id="WP_304122854.1">
    <property type="nucleotide sequence ID" value="NZ_DYZA01000186.1"/>
</dbReference>
<dbReference type="Pfam" id="PF00890">
    <property type="entry name" value="FAD_binding_2"/>
    <property type="match status" value="1"/>
</dbReference>
<accession>A0A921AXR8</accession>
<evidence type="ECO:0000256" key="1">
    <source>
        <dbReference type="ARBA" id="ARBA00022630"/>
    </source>
</evidence>
<protein>
    <submittedName>
        <fullName evidence="5">Anaerobic glycerol-3-phosphate dehydrogenase subunit B</fullName>
        <ecNumber evidence="5">1.1.5.3</ecNumber>
    </submittedName>
</protein>
<keyword evidence="1" id="KW-0285">Flavoprotein</keyword>
<evidence type="ECO:0000256" key="3">
    <source>
        <dbReference type="ARBA" id="ARBA00023002"/>
    </source>
</evidence>
<dbReference type="GO" id="GO:0009331">
    <property type="term" value="C:glycerol-3-phosphate dehydrogenase (FAD) complex"/>
    <property type="evidence" value="ECO:0007669"/>
    <property type="project" value="InterPro"/>
</dbReference>
<proteinExistence type="predicted"/>